<proteinExistence type="predicted"/>
<evidence type="ECO:0000313" key="1">
    <source>
        <dbReference type="EMBL" id="OAY73290.1"/>
    </source>
</evidence>
<accession>A0A199V909</accession>
<evidence type="ECO:0008006" key="3">
    <source>
        <dbReference type="Google" id="ProtNLM"/>
    </source>
</evidence>
<dbReference type="Proteomes" id="UP000092600">
    <property type="component" value="Unassembled WGS sequence"/>
</dbReference>
<name>A0A199V909_ANACO</name>
<organism evidence="1 2">
    <name type="scientific">Ananas comosus</name>
    <name type="common">Pineapple</name>
    <name type="synonym">Ananas ananas</name>
    <dbReference type="NCBI Taxonomy" id="4615"/>
    <lineage>
        <taxon>Eukaryota</taxon>
        <taxon>Viridiplantae</taxon>
        <taxon>Streptophyta</taxon>
        <taxon>Embryophyta</taxon>
        <taxon>Tracheophyta</taxon>
        <taxon>Spermatophyta</taxon>
        <taxon>Magnoliopsida</taxon>
        <taxon>Liliopsida</taxon>
        <taxon>Poales</taxon>
        <taxon>Bromeliaceae</taxon>
        <taxon>Bromelioideae</taxon>
        <taxon>Ananas</taxon>
    </lineage>
</organism>
<evidence type="ECO:0000313" key="2">
    <source>
        <dbReference type="Proteomes" id="UP000092600"/>
    </source>
</evidence>
<sequence length="267" mass="30683">MNGVNLMYDAWTGLTKFININFLIDCNGKVHALVEKFTGRELARPGIRRFATNFIALNSILQNKNGLVSMFASNEWQTSCYASTADGKSTEQIILSTKFWDYVEEIVETVKQLYMTLRLVDQKKKPQIGHVCYKPRMAKENIKKADLLRCQSYLKIIDKRWGVQMGRDLHLAGYYLNLSYRHCYNLKFDDVLMKALLNVINRLERHPTHAALAIHEANLPKISNLKGPRQRAAPLFARLNLEGLRQRATPLLARLKLEGYAQCPEEP</sequence>
<gene>
    <name evidence="1" type="ORF">ACMD2_21968</name>
</gene>
<dbReference type="EMBL" id="LSRQ01002776">
    <property type="protein sequence ID" value="OAY73290.1"/>
    <property type="molecule type" value="Genomic_DNA"/>
</dbReference>
<comment type="caution">
    <text evidence="1">The sequence shown here is derived from an EMBL/GenBank/DDBJ whole genome shotgun (WGS) entry which is preliminary data.</text>
</comment>
<dbReference type="InterPro" id="IPR012337">
    <property type="entry name" value="RNaseH-like_sf"/>
</dbReference>
<protein>
    <recommendedName>
        <fullName evidence="3">DUF659 domain-containing protein</fullName>
    </recommendedName>
</protein>
<dbReference type="AlphaFoldDB" id="A0A199V909"/>
<dbReference type="SUPFAM" id="SSF53098">
    <property type="entry name" value="Ribonuclease H-like"/>
    <property type="match status" value="1"/>
</dbReference>
<dbReference type="STRING" id="4615.A0A199V909"/>
<reference evidence="1 2" key="1">
    <citation type="journal article" date="2016" name="DNA Res.">
        <title>The draft genome of MD-2 pineapple using hybrid error correction of long reads.</title>
        <authorList>
            <person name="Redwan R.M."/>
            <person name="Saidin A."/>
            <person name="Kumar S.V."/>
        </authorList>
    </citation>
    <scope>NUCLEOTIDE SEQUENCE [LARGE SCALE GENOMIC DNA]</scope>
    <source>
        <strain evidence="2">cv. MD2</strain>
        <tissue evidence="1">Leaf</tissue>
    </source>
</reference>